<dbReference type="SUPFAM" id="SSF56112">
    <property type="entry name" value="Protein kinase-like (PK-like)"/>
    <property type="match status" value="1"/>
</dbReference>
<dbReference type="AlphaFoldDB" id="A0A9P6DKC1"/>
<name>A0A9P6DKC1_PLEER</name>
<dbReference type="InterPro" id="IPR040976">
    <property type="entry name" value="Pkinase_fungal"/>
</dbReference>
<dbReference type="Proteomes" id="UP000807025">
    <property type="component" value="Unassembled WGS sequence"/>
</dbReference>
<feature type="region of interest" description="Disordered" evidence="1">
    <location>
        <begin position="35"/>
        <end position="59"/>
    </location>
</feature>
<keyword evidence="4" id="KW-1185">Reference proteome</keyword>
<reference evidence="3" key="1">
    <citation type="submission" date="2020-11" db="EMBL/GenBank/DDBJ databases">
        <authorList>
            <consortium name="DOE Joint Genome Institute"/>
            <person name="Ahrendt S."/>
            <person name="Riley R."/>
            <person name="Andreopoulos W."/>
            <person name="Labutti K."/>
            <person name="Pangilinan J."/>
            <person name="Ruiz-Duenas F.J."/>
            <person name="Barrasa J.M."/>
            <person name="Sanchez-Garcia M."/>
            <person name="Camarero S."/>
            <person name="Miyauchi S."/>
            <person name="Serrano A."/>
            <person name="Linde D."/>
            <person name="Babiker R."/>
            <person name="Drula E."/>
            <person name="Ayuso-Fernandez I."/>
            <person name="Pacheco R."/>
            <person name="Padilla G."/>
            <person name="Ferreira P."/>
            <person name="Barriuso J."/>
            <person name="Kellner H."/>
            <person name="Castanera R."/>
            <person name="Alfaro M."/>
            <person name="Ramirez L."/>
            <person name="Pisabarro A.G."/>
            <person name="Kuo A."/>
            <person name="Tritt A."/>
            <person name="Lipzen A."/>
            <person name="He G."/>
            <person name="Yan M."/>
            <person name="Ng V."/>
            <person name="Cullen D."/>
            <person name="Martin F."/>
            <person name="Rosso M.-N."/>
            <person name="Henrissat B."/>
            <person name="Hibbett D."/>
            <person name="Martinez A.T."/>
            <person name="Grigoriev I.V."/>
        </authorList>
    </citation>
    <scope>NUCLEOTIDE SEQUENCE</scope>
    <source>
        <strain evidence="3">ATCC 90797</strain>
    </source>
</reference>
<organism evidence="3 4">
    <name type="scientific">Pleurotus eryngii</name>
    <name type="common">Boletus of the steppes</name>
    <dbReference type="NCBI Taxonomy" id="5323"/>
    <lineage>
        <taxon>Eukaryota</taxon>
        <taxon>Fungi</taxon>
        <taxon>Dikarya</taxon>
        <taxon>Basidiomycota</taxon>
        <taxon>Agaricomycotina</taxon>
        <taxon>Agaricomycetes</taxon>
        <taxon>Agaricomycetidae</taxon>
        <taxon>Agaricales</taxon>
        <taxon>Pleurotineae</taxon>
        <taxon>Pleurotaceae</taxon>
        <taxon>Pleurotus</taxon>
    </lineage>
</organism>
<proteinExistence type="predicted"/>
<protein>
    <recommendedName>
        <fullName evidence="2">Fungal-type protein kinase domain-containing protein</fullName>
    </recommendedName>
</protein>
<dbReference type="Pfam" id="PF17667">
    <property type="entry name" value="Pkinase_fungal"/>
    <property type="match status" value="1"/>
</dbReference>
<gene>
    <name evidence="3" type="ORF">BDN71DRAFT_1437613</name>
</gene>
<sequence length="824" mass="91472">MDATMDGNSSSHSSNEDFYYNYYCCDPADLHYSYSDDSSMSTPSKQGAAGVRDRNRPNMDSALKEDLSKLVVRDVDVEEYVQYVYGLSKKDILYVRSKKWELKGLSTYTEKLDKGEKEETLYEPFKNIMENIFETLIEDGRKIDIHHASLGTKELKGTANVRKPDQLFFFGSHTDEMPVTWSLSKAFVEFAVTPKSHRLRDTILGQKFSKISEEVAVAVGSVPDTLTADLAAAPTIFSTPDLAASPTIFSTPTRTKRHSTGDPDGPPPPAKRPKLGPLTGKAPQAAGYALELMASTCRRWATGLVIIDKRVCLHYYDRVGAIFTTPFSFDKEPWKLALFALAIGQCDLVQAGFEPLIASGFDAPLSQPLSSLTHAILKLPKADVKEGGQDGIEYTGGIGPGIWSHFKVTGNPLYVYGGVTGRGSHVLPGRLIEASEEEIPPGAAEVAGETLKSTAIPANSQMVVKLSWPITKRPHLEATTINELVEKLPWVTRYLPRVHCAITLKGESIGLPRHLFCDMNVAFSLEQRYFTLLFTDRYRHLWEVKTLAQFQVAYLDIVECHYTTTKYGKILHRDISENNLLWSDAAGRVTGVLNDWDLATPLDAMCKSTNHRTGTGPFMALDLLDPVPPVHLYRHDLESLFYVLIWAAVHYDIGRGPHTHEVNKKLEKWAGTYETAHDAKASFITKPASVLDCVKAAWRPVRQTWLQPLCDLFLQARLNANRLHSEQSNGRDAVEVEEPTTEMDLLAMRLWDEDQDDNESPASSPPVPQAIAPAPAPPSDDIDFETLGECLTFEKFMAALGGSRPVGIPKKYSAYAESLLAMPK</sequence>
<dbReference type="OrthoDB" id="5569250at2759"/>
<dbReference type="Gene3D" id="1.10.510.10">
    <property type="entry name" value="Transferase(Phosphotransferase) domain 1"/>
    <property type="match status" value="1"/>
</dbReference>
<feature type="domain" description="Fungal-type protein kinase" evidence="2">
    <location>
        <begin position="531"/>
        <end position="647"/>
    </location>
</feature>
<comment type="caution">
    <text evidence="3">The sequence shown here is derived from an EMBL/GenBank/DDBJ whole genome shotgun (WGS) entry which is preliminary data.</text>
</comment>
<feature type="region of interest" description="Disordered" evidence="1">
    <location>
        <begin position="247"/>
        <end position="278"/>
    </location>
</feature>
<dbReference type="PANTHER" id="PTHR38248:SF2">
    <property type="entry name" value="FUNK1 11"/>
    <property type="match status" value="1"/>
</dbReference>
<evidence type="ECO:0000256" key="1">
    <source>
        <dbReference type="SAM" id="MobiDB-lite"/>
    </source>
</evidence>
<accession>A0A9P6DKC1</accession>
<evidence type="ECO:0000313" key="3">
    <source>
        <dbReference type="EMBL" id="KAF9502134.1"/>
    </source>
</evidence>
<evidence type="ECO:0000313" key="4">
    <source>
        <dbReference type="Proteomes" id="UP000807025"/>
    </source>
</evidence>
<dbReference type="PANTHER" id="PTHR38248">
    <property type="entry name" value="FUNK1 6"/>
    <property type="match status" value="1"/>
</dbReference>
<evidence type="ECO:0000259" key="2">
    <source>
        <dbReference type="Pfam" id="PF17667"/>
    </source>
</evidence>
<feature type="compositionally biased region" description="Pro residues" evidence="1">
    <location>
        <begin position="763"/>
        <end position="778"/>
    </location>
</feature>
<dbReference type="InterPro" id="IPR011009">
    <property type="entry name" value="Kinase-like_dom_sf"/>
</dbReference>
<dbReference type="EMBL" id="MU154521">
    <property type="protein sequence ID" value="KAF9502134.1"/>
    <property type="molecule type" value="Genomic_DNA"/>
</dbReference>
<feature type="region of interest" description="Disordered" evidence="1">
    <location>
        <begin position="755"/>
        <end position="783"/>
    </location>
</feature>